<protein>
    <submittedName>
        <fullName evidence="2">Uncharacterized protein</fullName>
    </submittedName>
</protein>
<keyword evidence="3" id="KW-1185">Reference proteome</keyword>
<sequence length="72" mass="7926">MSSSQQPDGLLCSGSGSAMLCSKWNGRLTVEFLPWLSVAQDVQDQEEARKEDEAEQADPPLDPHEDGQHDQV</sequence>
<dbReference type="Proteomes" id="UP001345219">
    <property type="component" value="Chromosome 13"/>
</dbReference>
<dbReference type="AlphaFoldDB" id="A0AAN7LBY2"/>
<name>A0AAN7LBY2_9MYRT</name>
<feature type="compositionally biased region" description="Basic and acidic residues" evidence="1">
    <location>
        <begin position="61"/>
        <end position="72"/>
    </location>
</feature>
<evidence type="ECO:0000313" key="2">
    <source>
        <dbReference type="EMBL" id="KAK4781319.1"/>
    </source>
</evidence>
<accession>A0AAN7LBY2</accession>
<proteinExistence type="predicted"/>
<evidence type="ECO:0000256" key="1">
    <source>
        <dbReference type="SAM" id="MobiDB-lite"/>
    </source>
</evidence>
<evidence type="ECO:0000313" key="3">
    <source>
        <dbReference type="Proteomes" id="UP001345219"/>
    </source>
</evidence>
<organism evidence="2 3">
    <name type="scientific">Trapa incisa</name>
    <dbReference type="NCBI Taxonomy" id="236973"/>
    <lineage>
        <taxon>Eukaryota</taxon>
        <taxon>Viridiplantae</taxon>
        <taxon>Streptophyta</taxon>
        <taxon>Embryophyta</taxon>
        <taxon>Tracheophyta</taxon>
        <taxon>Spermatophyta</taxon>
        <taxon>Magnoliopsida</taxon>
        <taxon>eudicotyledons</taxon>
        <taxon>Gunneridae</taxon>
        <taxon>Pentapetalae</taxon>
        <taxon>rosids</taxon>
        <taxon>malvids</taxon>
        <taxon>Myrtales</taxon>
        <taxon>Lythraceae</taxon>
        <taxon>Trapa</taxon>
    </lineage>
</organism>
<reference evidence="2 3" key="1">
    <citation type="journal article" date="2023" name="Hortic Res">
        <title>Pangenome of water caltrop reveals structural variations and asymmetric subgenome divergence after allopolyploidization.</title>
        <authorList>
            <person name="Zhang X."/>
            <person name="Chen Y."/>
            <person name="Wang L."/>
            <person name="Yuan Y."/>
            <person name="Fang M."/>
            <person name="Shi L."/>
            <person name="Lu R."/>
            <person name="Comes H.P."/>
            <person name="Ma Y."/>
            <person name="Chen Y."/>
            <person name="Huang G."/>
            <person name="Zhou Y."/>
            <person name="Zheng Z."/>
            <person name="Qiu Y."/>
        </authorList>
    </citation>
    <scope>NUCLEOTIDE SEQUENCE [LARGE SCALE GENOMIC DNA]</scope>
    <source>
        <tissue evidence="2">Roots</tissue>
    </source>
</reference>
<gene>
    <name evidence="2" type="ORF">SAY87_017425</name>
</gene>
<dbReference type="EMBL" id="JAXIOK010000001">
    <property type="protein sequence ID" value="KAK4781319.1"/>
    <property type="molecule type" value="Genomic_DNA"/>
</dbReference>
<feature type="region of interest" description="Disordered" evidence="1">
    <location>
        <begin position="42"/>
        <end position="72"/>
    </location>
</feature>
<comment type="caution">
    <text evidence="2">The sequence shown here is derived from an EMBL/GenBank/DDBJ whole genome shotgun (WGS) entry which is preliminary data.</text>
</comment>